<dbReference type="GO" id="GO:0008153">
    <property type="term" value="P:4-aminobenzoate biosynthetic process"/>
    <property type="evidence" value="ECO:0007669"/>
    <property type="project" value="TreeGrafter"/>
</dbReference>
<name>A0A6I6N4N4_9ACTN</name>
<reference evidence="2 3" key="1">
    <citation type="submission" date="2019-12" db="EMBL/GenBank/DDBJ databases">
        <title>Streptomyces sp. strain T44 isolated from rhizosphere soil of Broussonetia papyrifera.</title>
        <authorList>
            <person name="Mo P."/>
        </authorList>
    </citation>
    <scope>NUCLEOTIDE SEQUENCE [LARGE SCALE GENOMIC DNA]</scope>
    <source>
        <strain evidence="2 3">T44</strain>
    </source>
</reference>
<protein>
    <submittedName>
        <fullName evidence="2">Aminotransferase</fullName>
    </submittedName>
</protein>
<keyword evidence="2" id="KW-0032">Aminotransferase</keyword>
<dbReference type="RefSeq" id="WP_158927227.1">
    <property type="nucleotide sequence ID" value="NZ_CP047020.1"/>
</dbReference>
<sequence length="260" mass="27934">MATVNGLPASVEQMAGLALTNYGHFTTMRLDGGGIRGLPLHLDRLERDCAALFGAPLDRERVLHCVRQEVGRQAGPLIVRVTVFDPALDLAHPAGKADPHILVTTRPASALPPSALRVRSFAFHRDTAAVKHVALFSQLRLRRAAQLAGFDDVLFTDPDGRVSEGCTWNIGFLDEAGEVVWPDADILPGVTMRLLHKALEGSTTREVRIAELPSMRAAFATSAAVGVRAVLGVDDLRFPDGDSALAPLREAYAALPAERP</sequence>
<dbReference type="GO" id="GO:0008483">
    <property type="term" value="F:transaminase activity"/>
    <property type="evidence" value="ECO:0007669"/>
    <property type="project" value="UniProtKB-KW"/>
</dbReference>
<keyword evidence="2" id="KW-0808">Transferase</keyword>
<keyword evidence="3" id="KW-1185">Reference proteome</keyword>
<dbReference type="SUPFAM" id="SSF56752">
    <property type="entry name" value="D-aminoacid aminotransferase-like PLP-dependent enzymes"/>
    <property type="match status" value="1"/>
</dbReference>
<dbReference type="GO" id="GO:0005829">
    <property type="term" value="C:cytosol"/>
    <property type="evidence" value="ECO:0007669"/>
    <property type="project" value="TreeGrafter"/>
</dbReference>
<evidence type="ECO:0000256" key="1">
    <source>
        <dbReference type="ARBA" id="ARBA00009320"/>
    </source>
</evidence>
<dbReference type="AlphaFoldDB" id="A0A6I6N4N4"/>
<dbReference type="InterPro" id="IPR043131">
    <property type="entry name" value="BCAT-like_N"/>
</dbReference>
<dbReference type="Gene3D" id="3.20.10.10">
    <property type="entry name" value="D-amino Acid Aminotransferase, subunit A, domain 2"/>
    <property type="match status" value="1"/>
</dbReference>
<organism evidence="2 3">
    <name type="scientific">Streptomyces broussonetiae</name>
    <dbReference type="NCBI Taxonomy" id="2686304"/>
    <lineage>
        <taxon>Bacteria</taxon>
        <taxon>Bacillati</taxon>
        <taxon>Actinomycetota</taxon>
        <taxon>Actinomycetes</taxon>
        <taxon>Kitasatosporales</taxon>
        <taxon>Streptomycetaceae</taxon>
        <taxon>Streptomyces</taxon>
    </lineage>
</organism>
<evidence type="ECO:0000313" key="2">
    <source>
        <dbReference type="EMBL" id="QHA08118.1"/>
    </source>
</evidence>
<accession>A0A6I6N4N4</accession>
<dbReference type="GO" id="GO:0008696">
    <property type="term" value="F:4-amino-4-deoxychorismate lyase activity"/>
    <property type="evidence" value="ECO:0007669"/>
    <property type="project" value="TreeGrafter"/>
</dbReference>
<gene>
    <name evidence="2" type="ORF">GQF42_36975</name>
</gene>
<dbReference type="InterPro" id="IPR050571">
    <property type="entry name" value="Class-IV_PLP-Dep_Aminotrnsfr"/>
</dbReference>
<dbReference type="EMBL" id="CP047020">
    <property type="protein sequence ID" value="QHA08118.1"/>
    <property type="molecule type" value="Genomic_DNA"/>
</dbReference>
<dbReference type="InterPro" id="IPR001544">
    <property type="entry name" value="Aminotrans_IV"/>
</dbReference>
<dbReference type="KEGG" id="sbro:GQF42_36975"/>
<dbReference type="Proteomes" id="UP000436138">
    <property type="component" value="Chromosome"/>
</dbReference>
<dbReference type="NCBIfam" id="NF006734">
    <property type="entry name" value="PRK09266.1"/>
    <property type="match status" value="1"/>
</dbReference>
<dbReference type="InterPro" id="IPR043132">
    <property type="entry name" value="BCAT-like_C"/>
</dbReference>
<dbReference type="PANTHER" id="PTHR42743:SF2">
    <property type="entry name" value="AMINODEOXYCHORISMATE LYASE"/>
    <property type="match status" value="1"/>
</dbReference>
<dbReference type="PANTHER" id="PTHR42743">
    <property type="entry name" value="AMINO-ACID AMINOTRANSFERASE"/>
    <property type="match status" value="1"/>
</dbReference>
<dbReference type="InterPro" id="IPR036038">
    <property type="entry name" value="Aminotransferase-like"/>
</dbReference>
<comment type="similarity">
    <text evidence="1">Belongs to the class-IV pyridoxal-phosphate-dependent aminotransferase family.</text>
</comment>
<dbReference type="Gene3D" id="3.30.470.10">
    <property type="match status" value="1"/>
</dbReference>
<proteinExistence type="inferred from homology"/>
<dbReference type="Pfam" id="PF01063">
    <property type="entry name" value="Aminotran_4"/>
    <property type="match status" value="1"/>
</dbReference>
<evidence type="ECO:0000313" key="3">
    <source>
        <dbReference type="Proteomes" id="UP000436138"/>
    </source>
</evidence>